<comment type="caution">
    <text evidence="5">The sequence shown here is derived from an EMBL/GenBank/DDBJ whole genome shotgun (WGS) entry which is preliminary data.</text>
</comment>
<name>C6LFR2_9FIRM</name>
<keyword evidence="6" id="KW-1185">Reference proteome</keyword>
<dbReference type="RefSeq" id="WP_006862256.1">
    <property type="nucleotide sequence ID" value="NZ_ACCL02000010.1"/>
</dbReference>
<dbReference type="NCBIfam" id="TIGR00350">
    <property type="entry name" value="lytR_cpsA_psr"/>
    <property type="match status" value="1"/>
</dbReference>
<gene>
    <name evidence="5" type="ORF">BRYFOR_07472</name>
</gene>
<reference evidence="5" key="1">
    <citation type="submission" date="2009-07" db="EMBL/GenBank/DDBJ databases">
        <authorList>
            <person name="Weinstock G."/>
            <person name="Sodergren E."/>
            <person name="Clifton S."/>
            <person name="Fulton L."/>
            <person name="Fulton B."/>
            <person name="Courtney L."/>
            <person name="Fronick C."/>
            <person name="Harrison M."/>
            <person name="Strong C."/>
            <person name="Farmer C."/>
            <person name="Delahaunty K."/>
            <person name="Markovic C."/>
            <person name="Hall O."/>
            <person name="Minx P."/>
            <person name="Tomlinson C."/>
            <person name="Mitreva M."/>
            <person name="Nelson J."/>
            <person name="Hou S."/>
            <person name="Wollam A."/>
            <person name="Pepin K.H."/>
            <person name="Johnson M."/>
            <person name="Bhonagiri V."/>
            <person name="Nash W.E."/>
            <person name="Warren W."/>
            <person name="Chinwalla A."/>
            <person name="Mardis E.R."/>
            <person name="Wilson R.K."/>
        </authorList>
    </citation>
    <scope>NUCLEOTIDE SEQUENCE [LARGE SCALE GENOMIC DNA]</scope>
    <source>
        <strain evidence="5">DSM 14469</strain>
    </source>
</reference>
<comment type="similarity">
    <text evidence="1">Belongs to the LytR/CpsA/Psr (LCP) family.</text>
</comment>
<feature type="compositionally biased region" description="Low complexity" evidence="2">
    <location>
        <begin position="18"/>
        <end position="102"/>
    </location>
</feature>
<dbReference type="Proteomes" id="UP000005561">
    <property type="component" value="Unassembled WGS sequence"/>
</dbReference>
<keyword evidence="3" id="KW-0812">Transmembrane</keyword>
<accession>C6LFR2</accession>
<evidence type="ECO:0000313" key="6">
    <source>
        <dbReference type="Proteomes" id="UP000005561"/>
    </source>
</evidence>
<dbReference type="PANTHER" id="PTHR33392">
    <property type="entry name" value="POLYISOPRENYL-TEICHOIC ACID--PEPTIDOGLYCAN TEICHOIC ACID TRANSFERASE TAGU"/>
    <property type="match status" value="1"/>
</dbReference>
<dbReference type="InterPro" id="IPR004474">
    <property type="entry name" value="LytR_CpsA_psr"/>
</dbReference>
<keyword evidence="3" id="KW-0472">Membrane</keyword>
<organism evidence="5 6">
    <name type="scientific">Marvinbryantia formatexigens DSM 14469</name>
    <dbReference type="NCBI Taxonomy" id="478749"/>
    <lineage>
        <taxon>Bacteria</taxon>
        <taxon>Bacillati</taxon>
        <taxon>Bacillota</taxon>
        <taxon>Clostridia</taxon>
        <taxon>Lachnospirales</taxon>
        <taxon>Lachnospiraceae</taxon>
        <taxon>Marvinbryantia</taxon>
    </lineage>
</organism>
<evidence type="ECO:0000256" key="2">
    <source>
        <dbReference type="SAM" id="MobiDB-lite"/>
    </source>
</evidence>
<dbReference type="STRING" id="168384.SAMN05660368_02027"/>
<evidence type="ECO:0000256" key="3">
    <source>
        <dbReference type="SAM" id="Phobius"/>
    </source>
</evidence>
<evidence type="ECO:0000313" key="5">
    <source>
        <dbReference type="EMBL" id="EET60647.1"/>
    </source>
</evidence>
<sequence length="461" mass="52251">MARNKEKKDKKNARSGSGQEQQYYRQDQYGQQQYYQQDPYGRQQYYQQDPYGQQQSYQQGPDGQQQYYQQGPDGQQQYYQQDPYGQQQYYQQNPYGQPGYDQRPPYGQGEREAAAAKKKKKRKKRKIILFVFEVLLLVILAAALFVAAQVSKISKVQTSFGEEEQSEMVQQIQAQLGDEVEATLKGYWNIALYGVDSRDENTSGQSDAILIASINRDTNDVKLVSVYRDTYLDDTTGDYGKATDIYAAGGPARSINMLNKNFDLDITDYVTVNMNVVADVVDAIGGIDIEITDDEATWINNYQDETSMITDREIELLSGGGLVHLNGLQATSYCRIRAIGNDYERTERQRKVLSLILDKVQSNPTVLVGLIDDLIDAVDTNLTMTELMNLATNIASYNLVDTKGFPFEQQPMEIHYSIVVPINLAQNVSELHEYLFGVTDYTPSATVQEISNYIANYTGVY</sequence>
<dbReference type="AlphaFoldDB" id="C6LFR2"/>
<dbReference type="OrthoDB" id="27330at2"/>
<dbReference type="Gene3D" id="3.40.630.190">
    <property type="entry name" value="LCP protein"/>
    <property type="match status" value="1"/>
</dbReference>
<dbReference type="InterPro" id="IPR050922">
    <property type="entry name" value="LytR/CpsA/Psr_CW_biosynth"/>
</dbReference>
<feature type="region of interest" description="Disordered" evidence="2">
    <location>
        <begin position="1"/>
        <end position="118"/>
    </location>
</feature>
<evidence type="ECO:0000259" key="4">
    <source>
        <dbReference type="Pfam" id="PF03816"/>
    </source>
</evidence>
<feature type="transmembrane region" description="Helical" evidence="3">
    <location>
        <begin position="127"/>
        <end position="148"/>
    </location>
</feature>
<proteinExistence type="inferred from homology"/>
<dbReference type="PANTHER" id="PTHR33392:SF6">
    <property type="entry name" value="POLYISOPRENYL-TEICHOIC ACID--PEPTIDOGLYCAN TEICHOIC ACID TRANSFERASE TAGU"/>
    <property type="match status" value="1"/>
</dbReference>
<evidence type="ECO:0000256" key="1">
    <source>
        <dbReference type="ARBA" id="ARBA00006068"/>
    </source>
</evidence>
<dbReference type="eggNOG" id="COG1316">
    <property type="taxonomic scope" value="Bacteria"/>
</dbReference>
<dbReference type="EMBL" id="ACCL02000010">
    <property type="protein sequence ID" value="EET60647.1"/>
    <property type="molecule type" value="Genomic_DNA"/>
</dbReference>
<keyword evidence="3" id="KW-1133">Transmembrane helix</keyword>
<dbReference type="Pfam" id="PF03816">
    <property type="entry name" value="LytR_cpsA_psr"/>
    <property type="match status" value="1"/>
</dbReference>
<protein>
    <submittedName>
        <fullName evidence="5">Cell envelope-like function transcriptional attenuator common domain protein</fullName>
    </submittedName>
</protein>
<feature type="domain" description="Cell envelope-related transcriptional attenuator" evidence="4">
    <location>
        <begin position="206"/>
        <end position="361"/>
    </location>
</feature>